<gene>
    <name evidence="2" type="ORF">TRIVIDRAFT_209104</name>
</gene>
<dbReference type="OrthoDB" id="3508621at2759"/>
<feature type="compositionally biased region" description="Low complexity" evidence="1">
    <location>
        <begin position="90"/>
        <end position="107"/>
    </location>
</feature>
<dbReference type="eggNOG" id="ENOG502SZ7A">
    <property type="taxonomic scope" value="Eukaryota"/>
</dbReference>
<dbReference type="Proteomes" id="UP000007115">
    <property type="component" value="Unassembled WGS sequence"/>
</dbReference>
<keyword evidence="3" id="KW-1185">Reference proteome</keyword>
<feature type="compositionally biased region" description="Polar residues" evidence="1">
    <location>
        <begin position="275"/>
        <end position="295"/>
    </location>
</feature>
<organism evidence="2 3">
    <name type="scientific">Hypocrea virens (strain Gv29-8 / FGSC 10586)</name>
    <name type="common">Gliocladium virens</name>
    <name type="synonym">Trichoderma virens</name>
    <dbReference type="NCBI Taxonomy" id="413071"/>
    <lineage>
        <taxon>Eukaryota</taxon>
        <taxon>Fungi</taxon>
        <taxon>Dikarya</taxon>
        <taxon>Ascomycota</taxon>
        <taxon>Pezizomycotina</taxon>
        <taxon>Sordariomycetes</taxon>
        <taxon>Hypocreomycetidae</taxon>
        <taxon>Hypocreales</taxon>
        <taxon>Hypocreaceae</taxon>
        <taxon>Trichoderma</taxon>
    </lineage>
</organism>
<evidence type="ECO:0000256" key="1">
    <source>
        <dbReference type="SAM" id="MobiDB-lite"/>
    </source>
</evidence>
<feature type="compositionally biased region" description="Basic and acidic residues" evidence="1">
    <location>
        <begin position="300"/>
        <end position="310"/>
    </location>
</feature>
<reference evidence="2 3" key="1">
    <citation type="journal article" date="2011" name="Genome Biol.">
        <title>Comparative genome sequence analysis underscores mycoparasitism as the ancestral life style of Trichoderma.</title>
        <authorList>
            <person name="Kubicek C.P."/>
            <person name="Herrera-Estrella A."/>
            <person name="Seidl-Seiboth V."/>
            <person name="Martinez D.A."/>
            <person name="Druzhinina I.S."/>
            <person name="Thon M."/>
            <person name="Zeilinger S."/>
            <person name="Casas-Flores S."/>
            <person name="Horwitz B.A."/>
            <person name="Mukherjee P.K."/>
            <person name="Mukherjee M."/>
            <person name="Kredics L."/>
            <person name="Alcaraz L.D."/>
            <person name="Aerts A."/>
            <person name="Antal Z."/>
            <person name="Atanasova L."/>
            <person name="Cervantes-Badillo M.G."/>
            <person name="Challacombe J."/>
            <person name="Chertkov O."/>
            <person name="McCluskey K."/>
            <person name="Coulpier F."/>
            <person name="Deshpande N."/>
            <person name="von Doehren H."/>
            <person name="Ebbole D.J."/>
            <person name="Esquivel-Naranjo E.U."/>
            <person name="Fekete E."/>
            <person name="Flipphi M."/>
            <person name="Glaser F."/>
            <person name="Gomez-Rodriguez E.Y."/>
            <person name="Gruber S."/>
            <person name="Han C."/>
            <person name="Henrissat B."/>
            <person name="Hermosa R."/>
            <person name="Hernandez-Onate M."/>
            <person name="Karaffa L."/>
            <person name="Kosti I."/>
            <person name="Le Crom S."/>
            <person name="Lindquist E."/>
            <person name="Lucas S."/>
            <person name="Luebeck M."/>
            <person name="Luebeck P.S."/>
            <person name="Margeot A."/>
            <person name="Metz B."/>
            <person name="Misra M."/>
            <person name="Nevalainen H."/>
            <person name="Omann M."/>
            <person name="Packer N."/>
            <person name="Perrone G."/>
            <person name="Uresti-Rivera E.E."/>
            <person name="Salamov A."/>
            <person name="Schmoll M."/>
            <person name="Seiboth B."/>
            <person name="Shapiro H."/>
            <person name="Sukno S."/>
            <person name="Tamayo-Ramos J.A."/>
            <person name="Tisch D."/>
            <person name="Wiest A."/>
            <person name="Wilkinson H.H."/>
            <person name="Zhang M."/>
            <person name="Coutinho P.M."/>
            <person name="Kenerley C.M."/>
            <person name="Monte E."/>
            <person name="Baker S.E."/>
            <person name="Grigoriev I.V."/>
        </authorList>
    </citation>
    <scope>NUCLEOTIDE SEQUENCE [LARGE SCALE GENOMIC DNA]</scope>
    <source>
        <strain evidence="3">Gv29-8 / FGSC 10586</strain>
    </source>
</reference>
<name>G9MTC9_HYPVG</name>
<dbReference type="VEuPathDB" id="FungiDB:TRIVIDRAFT_209104"/>
<evidence type="ECO:0000313" key="2">
    <source>
        <dbReference type="EMBL" id="EHK22329.1"/>
    </source>
</evidence>
<feature type="region of interest" description="Disordered" evidence="1">
    <location>
        <begin position="275"/>
        <end position="336"/>
    </location>
</feature>
<dbReference type="AlphaFoldDB" id="G9MTC9"/>
<dbReference type="STRING" id="413071.G9MTC9"/>
<dbReference type="InParanoid" id="G9MTC9"/>
<dbReference type="RefSeq" id="XP_013956553.1">
    <property type="nucleotide sequence ID" value="XM_014101078.1"/>
</dbReference>
<comment type="caution">
    <text evidence="2">The sequence shown here is derived from an EMBL/GenBank/DDBJ whole genome shotgun (WGS) entry which is preliminary data.</text>
</comment>
<dbReference type="GeneID" id="25790484"/>
<accession>G9MTC9</accession>
<sequence>MTGLTLQHQLSGEDLFAPSKFWLEPNAGSQDDQEAVMDRLEDMGESSDKKAGRIHRDQHGQWTRAKNETPLNEVPYDSDVSMEEGNSFLSINQSSNSDNENSSANNSHMTGSSTSFMGAGLSRPPDEEIINMSLVLLLEGLCMHDPELRGKVGWYPIRKPFSVTQAGVKVMTARTDGCLQLIHPDKLDEDSPSLAILEAKADLRTKDSSPVYLQEGAEMAAWISSEPNHGLLHGSQEAGIYRRVLISQNFNQVFVTIAEYDEDYIHYITGHGTATRLSSGSPTQNLSSKQTSNKLSAKRGSPDLSDRESPDWGPSPPAREISHFQPGTTPSPKEDLSHLIQNAPVKNKGDTLDRYEYDYTKGFLVMQKFKGFKITDRKEVEELMILLVSLVRELYHGSQWNTRL</sequence>
<protein>
    <submittedName>
        <fullName evidence="2">Uncharacterized protein</fullName>
    </submittedName>
</protein>
<dbReference type="EMBL" id="ABDF02000006">
    <property type="protein sequence ID" value="EHK22329.1"/>
    <property type="molecule type" value="Genomic_DNA"/>
</dbReference>
<proteinExistence type="predicted"/>
<feature type="compositionally biased region" description="Basic and acidic residues" evidence="1">
    <location>
        <begin position="36"/>
        <end position="59"/>
    </location>
</feature>
<dbReference type="HOGENOM" id="CLU_681624_0_0_1"/>
<feature type="region of interest" description="Disordered" evidence="1">
    <location>
        <begin position="21"/>
        <end position="121"/>
    </location>
</feature>
<evidence type="ECO:0000313" key="3">
    <source>
        <dbReference type="Proteomes" id="UP000007115"/>
    </source>
</evidence>